<protein>
    <recommendedName>
        <fullName evidence="3">Carboxylic ester hydrolase</fullName>
        <ecNumber evidence="3">3.1.1.-</ecNumber>
    </recommendedName>
</protein>
<feature type="signal peptide" evidence="3">
    <location>
        <begin position="1"/>
        <end position="20"/>
    </location>
</feature>
<name>A0A6A6JXK8_WESOR</name>
<dbReference type="InterPro" id="IPR050309">
    <property type="entry name" value="Type-B_Carboxylest/Lipase"/>
</dbReference>
<dbReference type="Gene3D" id="3.40.50.1820">
    <property type="entry name" value="alpha/beta hydrolase"/>
    <property type="match status" value="1"/>
</dbReference>
<reference evidence="5" key="1">
    <citation type="journal article" date="2020" name="Stud. Mycol.">
        <title>101 Dothideomycetes genomes: a test case for predicting lifestyles and emergence of pathogens.</title>
        <authorList>
            <person name="Haridas S."/>
            <person name="Albert R."/>
            <person name="Binder M."/>
            <person name="Bloem J."/>
            <person name="Labutti K."/>
            <person name="Salamov A."/>
            <person name="Andreopoulos B."/>
            <person name="Baker S."/>
            <person name="Barry K."/>
            <person name="Bills G."/>
            <person name="Bluhm B."/>
            <person name="Cannon C."/>
            <person name="Castanera R."/>
            <person name="Culley D."/>
            <person name="Daum C."/>
            <person name="Ezra D."/>
            <person name="Gonzalez J."/>
            <person name="Henrissat B."/>
            <person name="Kuo A."/>
            <person name="Liang C."/>
            <person name="Lipzen A."/>
            <person name="Lutzoni F."/>
            <person name="Magnuson J."/>
            <person name="Mondo S."/>
            <person name="Nolan M."/>
            <person name="Ohm R."/>
            <person name="Pangilinan J."/>
            <person name="Park H.-J."/>
            <person name="Ramirez L."/>
            <person name="Alfaro M."/>
            <person name="Sun H."/>
            <person name="Tritt A."/>
            <person name="Yoshinaga Y."/>
            <person name="Zwiers L.-H."/>
            <person name="Turgeon B."/>
            <person name="Goodwin S."/>
            <person name="Spatafora J."/>
            <person name="Crous P."/>
            <person name="Grigoriev I."/>
        </authorList>
    </citation>
    <scope>NUCLEOTIDE SEQUENCE</scope>
    <source>
        <strain evidence="5">CBS 379.55</strain>
    </source>
</reference>
<keyword evidence="3" id="KW-0732">Signal</keyword>
<dbReference type="InterPro" id="IPR019826">
    <property type="entry name" value="Carboxylesterase_B_AS"/>
</dbReference>
<dbReference type="Pfam" id="PF00135">
    <property type="entry name" value="COesterase"/>
    <property type="match status" value="1"/>
</dbReference>
<evidence type="ECO:0000313" key="5">
    <source>
        <dbReference type="EMBL" id="KAF2280548.1"/>
    </source>
</evidence>
<dbReference type="GO" id="GO:0016787">
    <property type="term" value="F:hydrolase activity"/>
    <property type="evidence" value="ECO:0007669"/>
    <property type="project" value="UniProtKB-KW"/>
</dbReference>
<evidence type="ECO:0000256" key="3">
    <source>
        <dbReference type="RuleBase" id="RU361235"/>
    </source>
</evidence>
<dbReference type="InterPro" id="IPR002018">
    <property type="entry name" value="CarbesteraseB"/>
</dbReference>
<dbReference type="PROSITE" id="PS00941">
    <property type="entry name" value="CARBOXYLESTERASE_B_2"/>
    <property type="match status" value="1"/>
</dbReference>
<organism evidence="5 6">
    <name type="scientific">Westerdykella ornata</name>
    <dbReference type="NCBI Taxonomy" id="318751"/>
    <lineage>
        <taxon>Eukaryota</taxon>
        <taxon>Fungi</taxon>
        <taxon>Dikarya</taxon>
        <taxon>Ascomycota</taxon>
        <taxon>Pezizomycotina</taxon>
        <taxon>Dothideomycetes</taxon>
        <taxon>Pleosporomycetidae</taxon>
        <taxon>Pleosporales</taxon>
        <taxon>Sporormiaceae</taxon>
        <taxon>Westerdykella</taxon>
    </lineage>
</organism>
<dbReference type="Proteomes" id="UP000800097">
    <property type="component" value="Unassembled WGS sequence"/>
</dbReference>
<dbReference type="InterPro" id="IPR019819">
    <property type="entry name" value="Carboxylesterase_B_CS"/>
</dbReference>
<dbReference type="RefSeq" id="XP_033658086.1">
    <property type="nucleotide sequence ID" value="XM_033796249.1"/>
</dbReference>
<evidence type="ECO:0000313" key="6">
    <source>
        <dbReference type="Proteomes" id="UP000800097"/>
    </source>
</evidence>
<keyword evidence="6" id="KW-1185">Reference proteome</keyword>
<evidence type="ECO:0000256" key="2">
    <source>
        <dbReference type="ARBA" id="ARBA00022801"/>
    </source>
</evidence>
<dbReference type="PANTHER" id="PTHR11559">
    <property type="entry name" value="CARBOXYLESTERASE"/>
    <property type="match status" value="1"/>
</dbReference>
<dbReference type="SUPFAM" id="SSF53474">
    <property type="entry name" value="alpha/beta-Hydrolases"/>
    <property type="match status" value="1"/>
</dbReference>
<dbReference type="EMBL" id="ML986485">
    <property type="protein sequence ID" value="KAF2280548.1"/>
    <property type="molecule type" value="Genomic_DNA"/>
</dbReference>
<accession>A0A6A6JXK8</accession>
<evidence type="ECO:0000256" key="1">
    <source>
        <dbReference type="ARBA" id="ARBA00005964"/>
    </source>
</evidence>
<keyword evidence="2 3" id="KW-0378">Hydrolase</keyword>
<comment type="similarity">
    <text evidence="1 3">Belongs to the type-B carboxylesterase/lipase family.</text>
</comment>
<feature type="chain" id="PRO_5025709340" description="Carboxylic ester hydrolase" evidence="3">
    <location>
        <begin position="21"/>
        <end position="587"/>
    </location>
</feature>
<sequence>MGSFVKHVAGYALLLGSVIAAPVAQEVESFIEVAVAKSNSLRVDLGYGIYEGRLQNSTGLNVWKGIRFAAPPTGNLRWKAPQPPATNRTVVSATSFGPNCPQAYPSSPNPPFVPGDEDCLFLNVYAPPTLKSQKLPVLVWIHGGGYGLGDGKQDLSELINDNKKAFIGVTIQYRLGAFGFLSSAEVKAIGSPNAALLDMKFALEWVQTHIAKFGGDKERVTISGESAGGGAVMLLGIAKDGALGTTLFQNGIAASPYLPPQHDFNGEKPTLLYNEFASRAGCGNASNKLDCLRIKDSMTLQQINAEIVTTQVYGTWPFLPVTDGSFIKQRPTSALEKKLVNGRNILVGNNANEGPLFVPKGAINTVEDLKAWLRQVFPSLTDADVHTILEAYASSDAPVDPNAPKFATNGLGPATAVNVSQVATGQQQRANNIYAEATFVCPSYWLNTAYTSKTPSSFHYQYSIPFASHGDDVPGYFGPATPNQGRDFALAFRQIWGNFITKSNPTLVGGPGDIRWPEWTPGEGAYMMNLNTTGGMPYEVETQFGVVTQFKEPGLRKYIMPVNAWTWEGGRGKRCEVWKALADKILI</sequence>
<gene>
    <name evidence="5" type="ORF">EI97DRAFT_391751</name>
</gene>
<evidence type="ECO:0000259" key="4">
    <source>
        <dbReference type="Pfam" id="PF00135"/>
    </source>
</evidence>
<feature type="domain" description="Carboxylesterase type B" evidence="4">
    <location>
        <begin position="42"/>
        <end position="528"/>
    </location>
</feature>
<dbReference type="OrthoDB" id="408631at2759"/>
<dbReference type="GeneID" id="54549424"/>
<dbReference type="AlphaFoldDB" id="A0A6A6JXK8"/>
<dbReference type="EC" id="3.1.1.-" evidence="3"/>
<dbReference type="PROSITE" id="PS00122">
    <property type="entry name" value="CARBOXYLESTERASE_B_1"/>
    <property type="match status" value="1"/>
</dbReference>
<proteinExistence type="inferred from homology"/>
<dbReference type="InterPro" id="IPR029058">
    <property type="entry name" value="AB_hydrolase_fold"/>
</dbReference>